<evidence type="ECO:0000313" key="2">
    <source>
        <dbReference type="Proteomes" id="UP000324222"/>
    </source>
</evidence>
<proteinExistence type="predicted"/>
<name>A0A5B7JDF0_PORTR</name>
<dbReference type="Proteomes" id="UP000324222">
    <property type="component" value="Unassembled WGS sequence"/>
</dbReference>
<dbReference type="OrthoDB" id="9974421at2759"/>
<protein>
    <submittedName>
        <fullName evidence="1">Uncharacterized protein</fullName>
    </submittedName>
</protein>
<dbReference type="Gene3D" id="3.40.50.1820">
    <property type="entry name" value="alpha/beta hydrolase"/>
    <property type="match status" value="1"/>
</dbReference>
<gene>
    <name evidence="1" type="ORF">E2C01_087779</name>
</gene>
<dbReference type="EMBL" id="VSRR010092112">
    <property type="protein sequence ID" value="MPC92675.1"/>
    <property type="molecule type" value="Genomic_DNA"/>
</dbReference>
<reference evidence="1 2" key="1">
    <citation type="submission" date="2019-05" db="EMBL/GenBank/DDBJ databases">
        <title>Another draft genome of Portunus trituberculatus and its Hox gene families provides insights of decapod evolution.</title>
        <authorList>
            <person name="Jeong J.-H."/>
            <person name="Song I."/>
            <person name="Kim S."/>
            <person name="Choi T."/>
            <person name="Kim D."/>
            <person name="Ryu S."/>
            <person name="Kim W."/>
        </authorList>
    </citation>
    <scope>NUCLEOTIDE SEQUENCE [LARGE SCALE GENOMIC DNA]</scope>
    <source>
        <tissue evidence="1">Muscle</tissue>
    </source>
</reference>
<accession>A0A5B7JDF0</accession>
<dbReference type="InterPro" id="IPR029058">
    <property type="entry name" value="AB_hydrolase_fold"/>
</dbReference>
<sequence length="75" mass="8811">MRHREKKLNHSLSQLLQDVAMTASELPWVAHNYRVPLSDFNHLDFMWAENAAELVYKPVLAFLRECEQRGQGPLY</sequence>
<comment type="caution">
    <text evidence="1">The sequence shown here is derived from an EMBL/GenBank/DDBJ whole genome shotgun (WGS) entry which is preliminary data.</text>
</comment>
<dbReference type="AlphaFoldDB" id="A0A5B7JDF0"/>
<organism evidence="1 2">
    <name type="scientific">Portunus trituberculatus</name>
    <name type="common">Swimming crab</name>
    <name type="synonym">Neptunus trituberculatus</name>
    <dbReference type="NCBI Taxonomy" id="210409"/>
    <lineage>
        <taxon>Eukaryota</taxon>
        <taxon>Metazoa</taxon>
        <taxon>Ecdysozoa</taxon>
        <taxon>Arthropoda</taxon>
        <taxon>Crustacea</taxon>
        <taxon>Multicrustacea</taxon>
        <taxon>Malacostraca</taxon>
        <taxon>Eumalacostraca</taxon>
        <taxon>Eucarida</taxon>
        <taxon>Decapoda</taxon>
        <taxon>Pleocyemata</taxon>
        <taxon>Brachyura</taxon>
        <taxon>Eubrachyura</taxon>
        <taxon>Portunoidea</taxon>
        <taxon>Portunidae</taxon>
        <taxon>Portuninae</taxon>
        <taxon>Portunus</taxon>
    </lineage>
</organism>
<evidence type="ECO:0000313" key="1">
    <source>
        <dbReference type="EMBL" id="MPC92675.1"/>
    </source>
</evidence>
<keyword evidence="2" id="KW-1185">Reference proteome</keyword>